<sequence length="263" mass="29062">MSQQDSDDFVILVVGNKRPSFDLPARTHFVPVDFPAPAPPTGAQTAREPFVWDKGTKLGIGMVAARQYDPTHVMIFDADDFVHRSLAGVVRENPDHPGWIVRRGLMYSRSRNAYVQKDNFNRTCGTSFVIPFDAYGVPTDLSIAATQDEVAGAFGERLSAIMGAHREAEAWHRDHGRRLEDFAFPAAVYHVDTGENHSGKSLTGLARPYSRALGRDFGISPSRGRLSTLWAALGPVAVAEELKSLFIRSVKRIRSVTARDAKR</sequence>
<dbReference type="EMBL" id="CP162511">
    <property type="protein sequence ID" value="XDI06400.1"/>
    <property type="molecule type" value="Genomic_DNA"/>
</dbReference>
<name>A0AB39BIP3_9MICO</name>
<organism evidence="1">
    <name type="scientific">Herbiconiux sp. A18JL235</name>
    <dbReference type="NCBI Taxonomy" id="3152363"/>
    <lineage>
        <taxon>Bacteria</taxon>
        <taxon>Bacillati</taxon>
        <taxon>Actinomycetota</taxon>
        <taxon>Actinomycetes</taxon>
        <taxon>Micrococcales</taxon>
        <taxon>Microbacteriaceae</taxon>
        <taxon>Herbiconiux</taxon>
    </lineage>
</organism>
<gene>
    <name evidence="1" type="ORF">ABFY20_04695</name>
</gene>
<accession>A0AB39BIP3</accession>
<proteinExistence type="predicted"/>
<dbReference type="AlphaFoldDB" id="A0AB39BIP3"/>
<dbReference type="RefSeq" id="WP_368498783.1">
    <property type="nucleotide sequence ID" value="NZ_CP162511.1"/>
</dbReference>
<evidence type="ECO:0000313" key="1">
    <source>
        <dbReference type="EMBL" id="XDI06400.1"/>
    </source>
</evidence>
<reference evidence="1" key="1">
    <citation type="submission" date="2024-05" db="EMBL/GenBank/DDBJ databases">
        <title>Herbiconiux sp. A18JL235.</title>
        <authorList>
            <person name="Zhang G."/>
        </authorList>
    </citation>
    <scope>NUCLEOTIDE SEQUENCE</scope>
    <source>
        <strain evidence="1">A18JL235</strain>
    </source>
</reference>
<protein>
    <recommendedName>
        <fullName evidence="2">Glycosyltransferase family 2 protein</fullName>
    </recommendedName>
</protein>
<evidence type="ECO:0008006" key="2">
    <source>
        <dbReference type="Google" id="ProtNLM"/>
    </source>
</evidence>